<dbReference type="AlphaFoldDB" id="A0ABD3SGH8"/>
<organism evidence="3 4">
    <name type="scientific">Cyclostephanos tholiformis</name>
    <dbReference type="NCBI Taxonomy" id="382380"/>
    <lineage>
        <taxon>Eukaryota</taxon>
        <taxon>Sar</taxon>
        <taxon>Stramenopiles</taxon>
        <taxon>Ochrophyta</taxon>
        <taxon>Bacillariophyta</taxon>
        <taxon>Coscinodiscophyceae</taxon>
        <taxon>Thalassiosirophycidae</taxon>
        <taxon>Stephanodiscales</taxon>
        <taxon>Stephanodiscaceae</taxon>
        <taxon>Cyclostephanos</taxon>
    </lineage>
</organism>
<dbReference type="EMBL" id="JALLPB020000032">
    <property type="protein sequence ID" value="KAL3823655.1"/>
    <property type="molecule type" value="Genomic_DNA"/>
</dbReference>
<dbReference type="InterPro" id="IPR050587">
    <property type="entry name" value="GNT1/Glycosyltrans_8"/>
</dbReference>
<dbReference type="Gene3D" id="3.90.550.10">
    <property type="entry name" value="Spore Coat Polysaccharide Biosynthesis Protein SpsA, Chain A"/>
    <property type="match status" value="1"/>
</dbReference>
<dbReference type="Proteomes" id="UP001530377">
    <property type="component" value="Unassembled WGS sequence"/>
</dbReference>
<reference evidence="3 4" key="1">
    <citation type="submission" date="2024-10" db="EMBL/GenBank/DDBJ databases">
        <title>Updated reference genomes for cyclostephanoid diatoms.</title>
        <authorList>
            <person name="Roberts W.R."/>
            <person name="Alverson A.J."/>
        </authorList>
    </citation>
    <scope>NUCLEOTIDE SEQUENCE [LARGE SCALE GENOMIC DNA]</scope>
    <source>
        <strain evidence="3 4">AJA228-03</strain>
    </source>
</reference>
<keyword evidence="4" id="KW-1185">Reference proteome</keyword>
<accession>A0ABD3SGH8</accession>
<name>A0ABD3SGH8_9STRA</name>
<keyword evidence="2" id="KW-0812">Transmembrane</keyword>
<evidence type="ECO:0008006" key="5">
    <source>
        <dbReference type="Google" id="ProtNLM"/>
    </source>
</evidence>
<proteinExistence type="predicted"/>
<dbReference type="PANTHER" id="PTHR11183">
    <property type="entry name" value="GLYCOGENIN SUBFAMILY MEMBER"/>
    <property type="match status" value="1"/>
</dbReference>
<protein>
    <recommendedName>
        <fullName evidence="5">Glycosyltransferase family 8 protein</fullName>
    </recommendedName>
</protein>
<dbReference type="InterPro" id="IPR029044">
    <property type="entry name" value="Nucleotide-diphossugar_trans"/>
</dbReference>
<evidence type="ECO:0000256" key="1">
    <source>
        <dbReference type="SAM" id="MobiDB-lite"/>
    </source>
</evidence>
<comment type="caution">
    <text evidence="3">The sequence shown here is derived from an EMBL/GenBank/DDBJ whole genome shotgun (WGS) entry which is preliminary data.</text>
</comment>
<keyword evidence="2" id="KW-1133">Transmembrane helix</keyword>
<evidence type="ECO:0000313" key="3">
    <source>
        <dbReference type="EMBL" id="KAL3823655.1"/>
    </source>
</evidence>
<feature type="transmembrane region" description="Helical" evidence="2">
    <location>
        <begin position="48"/>
        <end position="67"/>
    </location>
</feature>
<feature type="compositionally biased region" description="Basic and acidic residues" evidence="1">
    <location>
        <begin position="279"/>
        <end position="289"/>
    </location>
</feature>
<evidence type="ECO:0000256" key="2">
    <source>
        <dbReference type="SAM" id="Phobius"/>
    </source>
</evidence>
<keyword evidence="2" id="KW-0472">Membrane</keyword>
<dbReference type="SUPFAM" id="SSF53448">
    <property type="entry name" value="Nucleotide-diphospho-sugar transferases"/>
    <property type="match status" value="1"/>
</dbReference>
<evidence type="ECO:0000313" key="4">
    <source>
        <dbReference type="Proteomes" id="UP001530377"/>
    </source>
</evidence>
<feature type="region of interest" description="Disordered" evidence="1">
    <location>
        <begin position="266"/>
        <end position="289"/>
    </location>
</feature>
<sequence>MTIIISSMRSTMMMMIRRASCAYDANDNTNLHGRRDNKNGRRKCRASTVCRLLALSSLLLTLAPYYYVATFIPVGTDDATTAATAAASIVSPPPSRVVARVGSSSRPTSSSRRPRATIAYAISLTSCGNDGGGGHSSDASLMEGAAVLRHSIHLSSIRNYEISRSVFDYEMIAFVHPDALPCSDAFRALGYDVRVRDTPFNVSDIRGKFLRENIIKSGCCGEREYLKLYSYTLLGYPVVVHLDMDSLILRPLDDLFLAMLDDDDDDENGGDGGGGADGTGKDMAERHVDGGGPRSRISVMFDAPLPPSSSINSYFTRDYNMINPGHKHVGVQGGFLVVRPSMEAFDEYVSIVLEGRFVKGNGWYGEYGGYFGAQQIQGICSLYYDYKHPGTGVELNRCYYNAMADAPRETRRGRCRDGREECQDCRDTPIGEIKSVHFTLCSKPWKCPILKSSNGRGGGGDGGTRDICAEFHSEWFRIREDLDRTRAMEGGGGVYANPGGDYMPEIFRGYCNGPHERGYIPIGVAGPRG</sequence>
<gene>
    <name evidence="3" type="ORF">ACHAXA_009760</name>
</gene>